<dbReference type="Proteomes" id="UP000314294">
    <property type="component" value="Unassembled WGS sequence"/>
</dbReference>
<accession>A0A4Z2GHZ8</accession>
<gene>
    <name evidence="2" type="ORF">EYF80_037240</name>
</gene>
<reference evidence="2 3" key="1">
    <citation type="submission" date="2019-03" db="EMBL/GenBank/DDBJ databases">
        <title>First draft genome of Liparis tanakae, snailfish: a comprehensive survey of snailfish specific genes.</title>
        <authorList>
            <person name="Kim W."/>
            <person name="Song I."/>
            <person name="Jeong J.-H."/>
            <person name="Kim D."/>
            <person name="Kim S."/>
            <person name="Ryu S."/>
            <person name="Song J.Y."/>
            <person name="Lee S.K."/>
        </authorList>
    </citation>
    <scope>NUCLEOTIDE SEQUENCE [LARGE SCALE GENOMIC DNA]</scope>
    <source>
        <tissue evidence="2">Muscle</tissue>
    </source>
</reference>
<evidence type="ECO:0000313" key="3">
    <source>
        <dbReference type="Proteomes" id="UP000314294"/>
    </source>
</evidence>
<comment type="caution">
    <text evidence="2">The sequence shown here is derived from an EMBL/GenBank/DDBJ whole genome shotgun (WGS) entry which is preliminary data.</text>
</comment>
<name>A0A4Z2GHZ8_9TELE</name>
<dbReference type="AlphaFoldDB" id="A0A4Z2GHZ8"/>
<feature type="compositionally biased region" description="Basic and acidic residues" evidence="1">
    <location>
        <begin position="123"/>
        <end position="138"/>
    </location>
</feature>
<organism evidence="2 3">
    <name type="scientific">Liparis tanakae</name>
    <name type="common">Tanaka's snailfish</name>
    <dbReference type="NCBI Taxonomy" id="230148"/>
    <lineage>
        <taxon>Eukaryota</taxon>
        <taxon>Metazoa</taxon>
        <taxon>Chordata</taxon>
        <taxon>Craniata</taxon>
        <taxon>Vertebrata</taxon>
        <taxon>Euteleostomi</taxon>
        <taxon>Actinopterygii</taxon>
        <taxon>Neopterygii</taxon>
        <taxon>Teleostei</taxon>
        <taxon>Neoteleostei</taxon>
        <taxon>Acanthomorphata</taxon>
        <taxon>Eupercaria</taxon>
        <taxon>Perciformes</taxon>
        <taxon>Cottioidei</taxon>
        <taxon>Cottales</taxon>
        <taxon>Liparidae</taxon>
        <taxon>Liparis</taxon>
    </lineage>
</organism>
<sequence length="227" mass="24755">MFRLVCRQRRKAKYNSRCQRLLDCQDSYIGGNKETSSNLGVRTGILEVRTGLEGHSGSRVPPQNTAGPQVLADGVLCEYNVCGAFCCFTPNTGSHQEEEEEEKEQRHVGVWERVGVDVWMGMKKEKKEEKESWRRDLADESSDDGAPSQPHIRLEERRASARVVPDVSRKETPSITLVSGFEERGGGGGGGGGGAGVRISLKTFCPASSERLTGLRHADALVGHAVG</sequence>
<evidence type="ECO:0000256" key="1">
    <source>
        <dbReference type="SAM" id="MobiDB-lite"/>
    </source>
</evidence>
<proteinExistence type="predicted"/>
<evidence type="ECO:0000313" key="2">
    <source>
        <dbReference type="EMBL" id="TNN52543.1"/>
    </source>
</evidence>
<dbReference type="EMBL" id="SRLO01000543">
    <property type="protein sequence ID" value="TNN52543.1"/>
    <property type="molecule type" value="Genomic_DNA"/>
</dbReference>
<feature type="region of interest" description="Disordered" evidence="1">
    <location>
        <begin position="123"/>
        <end position="168"/>
    </location>
</feature>
<keyword evidence="3" id="KW-1185">Reference proteome</keyword>
<protein>
    <submittedName>
        <fullName evidence="2">Uncharacterized protein</fullName>
    </submittedName>
</protein>